<evidence type="ECO:0000313" key="1">
    <source>
        <dbReference type="EMBL" id="VVE61218.1"/>
    </source>
</evidence>
<reference evidence="1 2" key="1">
    <citation type="submission" date="2019-08" db="EMBL/GenBank/DDBJ databases">
        <authorList>
            <person name="Peeters C."/>
        </authorList>
    </citation>
    <scope>NUCLEOTIDE SEQUENCE [LARGE SCALE GENOMIC DNA]</scope>
    <source>
        <strain evidence="1 2">LMG 31118</strain>
    </source>
</reference>
<dbReference type="OrthoDB" id="9924964at2"/>
<gene>
    <name evidence="1" type="ORF">PCA31118_00502</name>
</gene>
<keyword evidence="2" id="KW-1185">Reference proteome</keyword>
<dbReference type="Proteomes" id="UP000414136">
    <property type="component" value="Unassembled WGS sequence"/>
</dbReference>
<dbReference type="AlphaFoldDB" id="A0A5E4ZK26"/>
<name>A0A5E4ZK26_9BURK</name>
<accession>A0A5E4ZK26</accession>
<organism evidence="1 2">
    <name type="scientific">Pandoraea captiosa</name>
    <dbReference type="NCBI Taxonomy" id="2508302"/>
    <lineage>
        <taxon>Bacteria</taxon>
        <taxon>Pseudomonadati</taxon>
        <taxon>Pseudomonadota</taxon>
        <taxon>Betaproteobacteria</taxon>
        <taxon>Burkholderiales</taxon>
        <taxon>Burkholderiaceae</taxon>
        <taxon>Pandoraea</taxon>
    </lineage>
</organism>
<sequence>MEKDLQPAKQGENMDVEKGKLAELSAAEMAQVGGGVGPNRTNCAIPLQSAKAGIAGGKSAL</sequence>
<dbReference type="EMBL" id="CABPSQ010000001">
    <property type="protein sequence ID" value="VVE61218.1"/>
    <property type="molecule type" value="Genomic_DNA"/>
</dbReference>
<proteinExistence type="predicted"/>
<dbReference type="RefSeq" id="WP_150622633.1">
    <property type="nucleotide sequence ID" value="NZ_CABPSQ010000001.1"/>
</dbReference>
<evidence type="ECO:0000313" key="2">
    <source>
        <dbReference type="Proteomes" id="UP000414136"/>
    </source>
</evidence>
<protein>
    <submittedName>
        <fullName evidence="1">Uncharacterized protein</fullName>
    </submittedName>
</protein>